<protein>
    <recommendedName>
        <fullName evidence="3">BZIP domain-containing protein</fullName>
    </recommendedName>
</protein>
<proteinExistence type="predicted"/>
<sequence length="432" mass="48824">MNEKRCSLDGFRTLPRVDRTCTGAEREQGHGSFEEESRSGRWMLIHPPHRRQNGYPLCAQRQPSTALTRLNTHQTLEENFRNSMNESVVKDEQYWERRRKNNDASKRSREKRRISDMAMEQRILALSQENHLLKSRLESRTAAESLLQTARPDFASLPSQSNTTLFTHQLPASSVGLQSLAAPPLSSLHSSVPSLSLSQVPLLSSTSQIPIMQLCQLQAALQQQYRATPSPSLFSIGSAFQPFQAHKESVIMKAERISPDSSSDRVERVIQRVPSPQHQERAPSQSLLGALLASRRTSPAVPQSRTEHHSRLGSPPRLSPSKSDCESISSSASLSPSHSSEDHPESSAIRRALDGNSSGDKKEQYMDRRRRNNEAAKRCRANRRAVFEYRSRRVQLLETENDQLKEEIAKLKREVDQFKSLLTAQNIMDTTQ</sequence>
<feature type="compositionally biased region" description="Polar residues" evidence="2">
    <location>
        <begin position="295"/>
        <end position="304"/>
    </location>
</feature>
<dbReference type="PANTHER" id="PTHR15284:SF0">
    <property type="entry name" value="GH23983P"/>
    <property type="match status" value="1"/>
</dbReference>
<name>A0ABR1C7V2_NECAM</name>
<gene>
    <name evidence="4" type="primary">Necator_chrII.g5467</name>
    <name evidence="4" type="ORF">RB195_017674</name>
</gene>
<dbReference type="PROSITE" id="PS50217">
    <property type="entry name" value="BZIP"/>
    <property type="match status" value="2"/>
</dbReference>
<dbReference type="Proteomes" id="UP001303046">
    <property type="component" value="Unassembled WGS sequence"/>
</dbReference>
<dbReference type="PANTHER" id="PTHR15284">
    <property type="entry name" value="NUCLEAR FACTOR INTERLEUKIN-3-REGULATED PROTEIN"/>
    <property type="match status" value="1"/>
</dbReference>
<comment type="caution">
    <text evidence="4">The sequence shown here is derived from an EMBL/GenBank/DDBJ whole genome shotgun (WGS) entry which is preliminary data.</text>
</comment>
<organism evidence="4 5">
    <name type="scientific">Necator americanus</name>
    <name type="common">Human hookworm</name>
    <dbReference type="NCBI Taxonomy" id="51031"/>
    <lineage>
        <taxon>Eukaryota</taxon>
        <taxon>Metazoa</taxon>
        <taxon>Ecdysozoa</taxon>
        <taxon>Nematoda</taxon>
        <taxon>Chromadorea</taxon>
        <taxon>Rhabditida</taxon>
        <taxon>Rhabditina</taxon>
        <taxon>Rhabditomorpha</taxon>
        <taxon>Strongyloidea</taxon>
        <taxon>Ancylostomatidae</taxon>
        <taxon>Bunostominae</taxon>
        <taxon>Necator</taxon>
    </lineage>
</organism>
<dbReference type="InterPro" id="IPR004827">
    <property type="entry name" value="bZIP"/>
</dbReference>
<feature type="region of interest" description="Disordered" evidence="2">
    <location>
        <begin position="295"/>
        <end position="378"/>
    </location>
</feature>
<feature type="coiled-coil region" evidence="1">
    <location>
        <begin position="394"/>
        <end position="421"/>
    </location>
</feature>
<evidence type="ECO:0000256" key="2">
    <source>
        <dbReference type="SAM" id="MobiDB-lite"/>
    </source>
</evidence>
<evidence type="ECO:0000313" key="4">
    <source>
        <dbReference type="EMBL" id="KAK6734041.1"/>
    </source>
</evidence>
<keyword evidence="1" id="KW-0175">Coiled coil</keyword>
<dbReference type="EMBL" id="JAVFWL010000002">
    <property type="protein sequence ID" value="KAK6734041.1"/>
    <property type="molecule type" value="Genomic_DNA"/>
</dbReference>
<dbReference type="InterPro" id="IPR047229">
    <property type="entry name" value="NFIL3-like"/>
</dbReference>
<reference evidence="4 5" key="1">
    <citation type="submission" date="2023-08" db="EMBL/GenBank/DDBJ databases">
        <title>A Necator americanus chromosomal reference genome.</title>
        <authorList>
            <person name="Ilik V."/>
            <person name="Petrzelkova K.J."/>
            <person name="Pardy F."/>
            <person name="Fuh T."/>
            <person name="Niatou-Singa F.S."/>
            <person name="Gouil Q."/>
            <person name="Baker L."/>
            <person name="Ritchie M.E."/>
            <person name="Jex A.R."/>
            <person name="Gazzola D."/>
            <person name="Li H."/>
            <person name="Toshio Fujiwara R."/>
            <person name="Zhan B."/>
            <person name="Aroian R.V."/>
            <person name="Pafco B."/>
            <person name="Schwarz E.M."/>
        </authorList>
    </citation>
    <scope>NUCLEOTIDE SEQUENCE [LARGE SCALE GENOMIC DNA]</scope>
    <source>
        <strain evidence="4 5">Aroian</strain>
        <tissue evidence="4">Whole animal</tissue>
    </source>
</reference>
<feature type="domain" description="BZIP" evidence="3">
    <location>
        <begin position="91"/>
        <end position="138"/>
    </location>
</feature>
<dbReference type="SMART" id="SM00338">
    <property type="entry name" value="BRLZ"/>
    <property type="match status" value="2"/>
</dbReference>
<evidence type="ECO:0000256" key="1">
    <source>
        <dbReference type="SAM" id="Coils"/>
    </source>
</evidence>
<dbReference type="Pfam" id="PF07716">
    <property type="entry name" value="bZIP_2"/>
    <property type="match status" value="2"/>
</dbReference>
<accession>A0ABR1C7V2</accession>
<dbReference type="SUPFAM" id="SSF57959">
    <property type="entry name" value="Leucine zipper domain"/>
    <property type="match status" value="2"/>
</dbReference>
<feature type="compositionally biased region" description="Basic and acidic residues" evidence="2">
    <location>
        <begin position="359"/>
        <end position="377"/>
    </location>
</feature>
<evidence type="ECO:0000259" key="3">
    <source>
        <dbReference type="PROSITE" id="PS50217"/>
    </source>
</evidence>
<dbReference type="PROSITE" id="PS00036">
    <property type="entry name" value="BZIP_BASIC"/>
    <property type="match status" value="1"/>
</dbReference>
<keyword evidence="5" id="KW-1185">Reference proteome</keyword>
<feature type="domain" description="BZIP" evidence="3">
    <location>
        <begin position="362"/>
        <end position="425"/>
    </location>
</feature>
<feature type="compositionally biased region" description="Low complexity" evidence="2">
    <location>
        <begin position="312"/>
        <end position="338"/>
    </location>
</feature>
<dbReference type="InterPro" id="IPR046347">
    <property type="entry name" value="bZIP_sf"/>
</dbReference>
<dbReference type="Gene3D" id="1.20.5.170">
    <property type="match status" value="2"/>
</dbReference>
<evidence type="ECO:0000313" key="5">
    <source>
        <dbReference type="Proteomes" id="UP001303046"/>
    </source>
</evidence>
<dbReference type="CDD" id="cd14695">
    <property type="entry name" value="bZIP_HLF"/>
    <property type="match status" value="1"/>
</dbReference>